<name>A0A447CP52_9BRAD</name>
<gene>
    <name evidence="3" type="ORF">RHODGE_RHODGE_00231</name>
</gene>
<evidence type="ECO:0000256" key="2">
    <source>
        <dbReference type="SAM" id="SignalP"/>
    </source>
</evidence>
<dbReference type="OrthoDB" id="7997311at2"/>
<organism evidence="3 4">
    <name type="scientific">Rhodoplanes serenus</name>
    <dbReference type="NCBI Taxonomy" id="200615"/>
    <lineage>
        <taxon>Bacteria</taxon>
        <taxon>Pseudomonadati</taxon>
        <taxon>Pseudomonadota</taxon>
        <taxon>Alphaproteobacteria</taxon>
        <taxon>Hyphomicrobiales</taxon>
        <taxon>Nitrobacteraceae</taxon>
        <taxon>Rhodoplanes</taxon>
    </lineage>
</organism>
<keyword evidence="2" id="KW-0732">Signal</keyword>
<evidence type="ECO:0000313" key="3">
    <source>
        <dbReference type="EMBL" id="VCU06906.1"/>
    </source>
</evidence>
<feature type="chain" id="PRO_5019155968" description="TonB C-terminal domain-containing protein" evidence="2">
    <location>
        <begin position="21"/>
        <end position="249"/>
    </location>
</feature>
<feature type="compositionally biased region" description="Gly residues" evidence="1">
    <location>
        <begin position="56"/>
        <end position="67"/>
    </location>
</feature>
<dbReference type="Proteomes" id="UP000289200">
    <property type="component" value="Unassembled WGS sequence"/>
</dbReference>
<dbReference type="AlphaFoldDB" id="A0A447CP52"/>
<evidence type="ECO:0008006" key="5">
    <source>
        <dbReference type="Google" id="ProtNLM"/>
    </source>
</evidence>
<accession>A0A447CP52</accession>
<protein>
    <recommendedName>
        <fullName evidence="5">TonB C-terminal domain-containing protein</fullName>
    </recommendedName>
</protein>
<comment type="caution">
    <text evidence="3">The sequence shown here is derived from an EMBL/GenBank/DDBJ whole genome shotgun (WGS) entry which is preliminary data.</text>
</comment>
<proteinExistence type="predicted"/>
<feature type="compositionally biased region" description="Low complexity" evidence="1">
    <location>
        <begin position="99"/>
        <end position="111"/>
    </location>
</feature>
<dbReference type="RefSeq" id="WP_129607315.1">
    <property type="nucleotide sequence ID" value="NZ_UWOC01000011.1"/>
</dbReference>
<sequence>MLHPSATVLLLSIVAASSVAVPSVAVSSDGALAQLTTTPGPGGIPIAPGAPVRGYTPGGIGPGGGRVAPGPAAGDVPMYREGPGGVPVQVRPRREESRTSSPTRSSRPAPAADCGSAACLPDSLRLTVTARADDGDSPPPRAIDSTGDLAAALRACWTPPPEERARSGMEMTVRFGLRRDGTVMGTPRVTYATRGVAAETRDAYRAAVTRGLERCDRLTLSERFGKALAGRPLVVRYVDARRERPRDAR</sequence>
<feature type="region of interest" description="Disordered" evidence="1">
    <location>
        <begin position="55"/>
        <end position="116"/>
    </location>
</feature>
<evidence type="ECO:0000313" key="4">
    <source>
        <dbReference type="Proteomes" id="UP000289200"/>
    </source>
</evidence>
<reference evidence="4" key="1">
    <citation type="submission" date="2018-10" db="EMBL/GenBank/DDBJ databases">
        <authorList>
            <person name="Peiro R."/>
            <person name="Begona"/>
            <person name="Cbmso G."/>
            <person name="Lopez M."/>
            <person name="Gonzalez S."/>
            <person name="Sacristan E."/>
            <person name="Castillo E."/>
        </authorList>
    </citation>
    <scope>NUCLEOTIDE SEQUENCE [LARGE SCALE GENOMIC DNA]</scope>
</reference>
<dbReference type="Gene3D" id="3.30.1150.10">
    <property type="match status" value="1"/>
</dbReference>
<keyword evidence="4" id="KW-1185">Reference proteome</keyword>
<feature type="signal peptide" evidence="2">
    <location>
        <begin position="1"/>
        <end position="20"/>
    </location>
</feature>
<dbReference type="EMBL" id="UWOC01000011">
    <property type="protein sequence ID" value="VCU06906.1"/>
    <property type="molecule type" value="Genomic_DNA"/>
</dbReference>
<evidence type="ECO:0000256" key="1">
    <source>
        <dbReference type="SAM" id="MobiDB-lite"/>
    </source>
</evidence>